<accession>H0UKP4</accession>
<evidence type="ECO:0000313" key="3">
    <source>
        <dbReference type="Proteomes" id="UP000003806"/>
    </source>
</evidence>
<dbReference type="STRING" id="885272.JonanDRAFT_0879"/>
<dbReference type="Gene3D" id="3.40.50.11390">
    <property type="match status" value="1"/>
</dbReference>
<dbReference type="EMBL" id="CM001376">
    <property type="protein sequence ID" value="EHM13253.1"/>
    <property type="molecule type" value="Genomic_DNA"/>
</dbReference>
<evidence type="ECO:0008006" key="4">
    <source>
        <dbReference type="Google" id="ProtNLM"/>
    </source>
</evidence>
<dbReference type="OrthoDB" id="5491606at2"/>
<dbReference type="AlphaFoldDB" id="H0UKP4"/>
<keyword evidence="3" id="KW-1185">Reference proteome</keyword>
<dbReference type="HOGENOM" id="CLU_705475_0_0_0"/>
<dbReference type="SUPFAM" id="SSF53822">
    <property type="entry name" value="Periplasmic binding protein-like I"/>
    <property type="match status" value="1"/>
</dbReference>
<organism evidence="2 3">
    <name type="scientific">Jonquetella anthropi DSM 22815</name>
    <dbReference type="NCBI Taxonomy" id="885272"/>
    <lineage>
        <taxon>Bacteria</taxon>
        <taxon>Thermotogati</taxon>
        <taxon>Synergistota</taxon>
        <taxon>Synergistia</taxon>
        <taxon>Synergistales</taxon>
        <taxon>Dethiosulfovibrionaceae</taxon>
        <taxon>Jonquetella</taxon>
    </lineage>
</organism>
<protein>
    <recommendedName>
        <fullName evidence="4">DUF3798 domain-containing protein</fullName>
    </recommendedName>
</protein>
<gene>
    <name evidence="2" type="ORF">JonanDRAFT_0879</name>
</gene>
<reference evidence="2 3" key="1">
    <citation type="submission" date="2011-11" db="EMBL/GenBank/DDBJ databases">
        <title>The Noncontiguous Finished genome of Jonquetella anthropi DSM 22815.</title>
        <authorList>
            <consortium name="US DOE Joint Genome Institute (JGI-PGF)"/>
            <person name="Lucas S."/>
            <person name="Copeland A."/>
            <person name="Lapidus A."/>
            <person name="Glavina del Rio T."/>
            <person name="Dalin E."/>
            <person name="Tice H."/>
            <person name="Bruce D."/>
            <person name="Goodwin L."/>
            <person name="Pitluck S."/>
            <person name="Peters L."/>
            <person name="Mikhailova N."/>
            <person name="Held B."/>
            <person name="Kyrpides N."/>
            <person name="Mavromatis K."/>
            <person name="Ivanova N."/>
            <person name="Markowitz V."/>
            <person name="Cheng J.-F."/>
            <person name="Hugenholtz P."/>
            <person name="Woyke T."/>
            <person name="Wu D."/>
            <person name="Gronow S."/>
            <person name="Wellnitz S."/>
            <person name="Brambilla E."/>
            <person name="Klenk H.-P."/>
            <person name="Eisen J.A."/>
        </authorList>
    </citation>
    <scope>NUCLEOTIDE SEQUENCE [LARGE SCALE GENOMIC DNA]</scope>
    <source>
        <strain evidence="2 3">DSM 22815</strain>
    </source>
</reference>
<name>H0UKP4_9BACT</name>
<keyword evidence="1" id="KW-0732">Signal</keyword>
<feature type="chain" id="PRO_5003541961" description="DUF3798 domain-containing protein" evidence="1">
    <location>
        <begin position="23"/>
        <end position="399"/>
    </location>
</feature>
<dbReference type="Proteomes" id="UP000003806">
    <property type="component" value="Chromosome"/>
</dbReference>
<dbReference type="Gene3D" id="3.40.50.11400">
    <property type="match status" value="1"/>
</dbReference>
<feature type="signal peptide" evidence="1">
    <location>
        <begin position="1"/>
        <end position="22"/>
    </location>
</feature>
<sequence length="399" mass="43451">MRRCLALLALAGLSVWGTGAFAAQEAACHIGICTGTVSQSEDSLRGAEELIKRYGDAASGGMIKHITYPDNFMSEQETTISQIAAFADDPKMKAVIVNNAIPGTTEAYRRIREKRPDILLLAGEAHEDPSVISSAADLTVSEDFLSLGYVFIAGLHKLGATDFVHVSFPRHMSMELLLRRLEIMKKACADMGMKFHMESSPDPTSDVGVAGSQQFILEKVPAWLAQYGPKTAFFSTSDGQRAPMILRVAEVGGYTIGADLMAYASGLGIDLKDQAGDFAAMRSKIEKDVVAKGASGRLCADAWSYNFVHSVALGELAKKLVDAGVTPQNFRRRFDAKQVFDAFSAETPGSRWLGDFYRDANTGIKLNNFMLIYQDIYTFGVGFLGMTDKPVPAKYFEDK</sequence>
<proteinExistence type="predicted"/>
<evidence type="ECO:0000313" key="2">
    <source>
        <dbReference type="EMBL" id="EHM13253.1"/>
    </source>
</evidence>
<dbReference type="RefSeq" id="WP_008522935.1">
    <property type="nucleotide sequence ID" value="NZ_CM001376.1"/>
</dbReference>
<dbReference type="InterPro" id="IPR024258">
    <property type="entry name" value="DUF3798"/>
</dbReference>
<dbReference type="eggNOG" id="COG1609">
    <property type="taxonomic scope" value="Bacteria"/>
</dbReference>
<dbReference type="InterPro" id="IPR028082">
    <property type="entry name" value="Peripla_BP_I"/>
</dbReference>
<dbReference type="Pfam" id="PF12683">
    <property type="entry name" value="DUF3798"/>
    <property type="match status" value="1"/>
</dbReference>
<evidence type="ECO:0000256" key="1">
    <source>
        <dbReference type="SAM" id="SignalP"/>
    </source>
</evidence>